<protein>
    <submittedName>
        <fullName evidence="2">Uncharacterized protein</fullName>
    </submittedName>
</protein>
<keyword evidence="1" id="KW-0472">Membrane</keyword>
<accession>A0ABS4KHR5</accession>
<dbReference type="EMBL" id="JAGGLI010000009">
    <property type="protein sequence ID" value="MBP2027305.1"/>
    <property type="molecule type" value="Genomic_DNA"/>
</dbReference>
<name>A0ABS4KHR5_9FIRM</name>
<dbReference type="RefSeq" id="WP_209660271.1">
    <property type="nucleotide sequence ID" value="NZ_JAGGLI010000009.1"/>
</dbReference>
<evidence type="ECO:0000256" key="1">
    <source>
        <dbReference type="SAM" id="Phobius"/>
    </source>
</evidence>
<feature type="transmembrane region" description="Helical" evidence="1">
    <location>
        <begin position="49"/>
        <end position="71"/>
    </location>
</feature>
<keyword evidence="1" id="KW-0812">Transmembrane</keyword>
<keyword evidence="1" id="KW-1133">Transmembrane helix</keyword>
<gene>
    <name evidence="2" type="ORF">J2Z35_001099</name>
</gene>
<feature type="transmembrane region" description="Helical" evidence="1">
    <location>
        <begin position="115"/>
        <end position="137"/>
    </location>
</feature>
<evidence type="ECO:0000313" key="2">
    <source>
        <dbReference type="EMBL" id="MBP2027305.1"/>
    </source>
</evidence>
<proteinExistence type="predicted"/>
<dbReference type="Proteomes" id="UP001314903">
    <property type="component" value="Unassembled WGS sequence"/>
</dbReference>
<feature type="transmembrane region" description="Helical" evidence="1">
    <location>
        <begin position="92"/>
        <end position="109"/>
    </location>
</feature>
<evidence type="ECO:0000313" key="3">
    <source>
        <dbReference type="Proteomes" id="UP001314903"/>
    </source>
</evidence>
<comment type="caution">
    <text evidence="2">The sequence shown here is derived from an EMBL/GenBank/DDBJ whole genome shotgun (WGS) entry which is preliminary data.</text>
</comment>
<sequence length="267" mass="30899">MNRRLFFSIIALFSGMLNDLPTVHLIPDCSISKVENFPEFMVAIYQIQATITTLSIALISLMSGVSNETIYGVSISHYIMQMKPKVLKHKNIIIFLLSLILINYFFISFKFYNLVISVFILTIVLIIFMSVEIFEVFKGREPLKKEIGNHIKGKYTEIKLLDTLFNDTLTAIDRDETLRFKENMDLLIIIFEKSIKNFINDKALVAKWENNLIEIFSKGLGKTRGKILKMSYEYFDQIYSILFKERDIAAVRINNGEAKHDISLNLI</sequence>
<organism evidence="2 3">
    <name type="scientific">Acetoanaerobium pronyense</name>
    <dbReference type="NCBI Taxonomy" id="1482736"/>
    <lineage>
        <taxon>Bacteria</taxon>
        <taxon>Bacillati</taxon>
        <taxon>Bacillota</taxon>
        <taxon>Clostridia</taxon>
        <taxon>Peptostreptococcales</taxon>
        <taxon>Filifactoraceae</taxon>
        <taxon>Acetoanaerobium</taxon>
    </lineage>
</organism>
<reference evidence="2 3" key="1">
    <citation type="submission" date="2021-03" db="EMBL/GenBank/DDBJ databases">
        <title>Genomic Encyclopedia of Type Strains, Phase IV (KMG-IV): sequencing the most valuable type-strain genomes for metagenomic binning, comparative biology and taxonomic classification.</title>
        <authorList>
            <person name="Goeker M."/>
        </authorList>
    </citation>
    <scope>NUCLEOTIDE SEQUENCE [LARGE SCALE GENOMIC DNA]</scope>
    <source>
        <strain evidence="2 3">DSM 27512</strain>
    </source>
</reference>
<keyword evidence="3" id="KW-1185">Reference proteome</keyword>